<sequence length="232" mass="25859">MLLMVDSTRLREMLTRHAPDIGHGTIRNAALAAIEGAFLIPSAAAIGNKPARLLFLALAIAATANGIIETARAVRRRTTAETLYKEITDMDRTSKRSSLVAVTDGTGRYLAYRDDGWGCWFLPNHATADDEDTNVALIRRHLHDTFGIGPDGYDLRRVTSRSSEKRSTEHGGEPRHYEYTLYEARMRRGAAIPQGSLPSGVVCRWMTMRDMRSDKRTGETNKDVLDLLRDSL</sequence>
<evidence type="ECO:0000313" key="1">
    <source>
        <dbReference type="EMBL" id="OZG52800.1"/>
    </source>
</evidence>
<proteinExistence type="predicted"/>
<gene>
    <name evidence="1" type="ORF">PSSU_0418</name>
</gene>
<protein>
    <submittedName>
        <fullName evidence="1">Uncharacterized protein</fullName>
    </submittedName>
</protein>
<dbReference type="Proteomes" id="UP000216454">
    <property type="component" value="Unassembled WGS sequence"/>
</dbReference>
<keyword evidence="2" id="KW-1185">Reference proteome</keyword>
<accession>A0A261F105</accession>
<dbReference type="EMBL" id="MWWQ01000005">
    <property type="protein sequence ID" value="OZG52800.1"/>
    <property type="molecule type" value="Genomic_DNA"/>
</dbReference>
<reference evidence="1 2" key="1">
    <citation type="journal article" date="2017" name="BMC Genomics">
        <title>Comparative genomic and phylogenomic analyses of the Bifidobacteriaceae family.</title>
        <authorList>
            <person name="Lugli G.A."/>
            <person name="Milani C."/>
            <person name="Turroni F."/>
            <person name="Duranti S."/>
            <person name="Mancabelli L."/>
            <person name="Mangifesta M."/>
            <person name="Ferrario C."/>
            <person name="Modesto M."/>
            <person name="Mattarelli P."/>
            <person name="Jiri K."/>
            <person name="van Sinderen D."/>
            <person name="Ventura M."/>
        </authorList>
    </citation>
    <scope>NUCLEOTIDE SEQUENCE [LARGE SCALE GENOMIC DNA]</scope>
    <source>
        <strain evidence="1 2">DSM 24744</strain>
    </source>
</reference>
<evidence type="ECO:0000313" key="2">
    <source>
        <dbReference type="Proteomes" id="UP000216454"/>
    </source>
</evidence>
<dbReference type="AlphaFoldDB" id="A0A261F105"/>
<name>A0A261F105_9BIFI</name>
<comment type="caution">
    <text evidence="1">The sequence shown here is derived from an EMBL/GenBank/DDBJ whole genome shotgun (WGS) entry which is preliminary data.</text>
</comment>
<organism evidence="1 2">
    <name type="scientific">Pseudoscardovia suis</name>
    <dbReference type="NCBI Taxonomy" id="987063"/>
    <lineage>
        <taxon>Bacteria</taxon>
        <taxon>Bacillati</taxon>
        <taxon>Actinomycetota</taxon>
        <taxon>Actinomycetes</taxon>
        <taxon>Bifidobacteriales</taxon>
        <taxon>Bifidobacteriaceae</taxon>
        <taxon>Pseudoscardovia</taxon>
    </lineage>
</organism>